<dbReference type="Proteomes" id="UP000029384">
    <property type="component" value="Unassembled WGS sequence"/>
</dbReference>
<feature type="compositionally biased region" description="Acidic residues" evidence="1">
    <location>
        <begin position="1"/>
        <end position="27"/>
    </location>
</feature>
<accession>A0A087S9E6</accession>
<protein>
    <submittedName>
        <fullName evidence="2">Uncharacterized protein</fullName>
    </submittedName>
</protein>
<comment type="caution">
    <text evidence="2">The sequence shown here is derived from an EMBL/GenBank/DDBJ whole genome shotgun (WGS) entry which is preliminary data.</text>
</comment>
<evidence type="ECO:0000313" key="2">
    <source>
        <dbReference type="EMBL" id="KFM22350.1"/>
    </source>
</evidence>
<name>A0A087S9E6_9ARCH</name>
<feature type="compositionally biased region" description="Polar residues" evidence="1">
    <location>
        <begin position="28"/>
        <end position="37"/>
    </location>
</feature>
<gene>
    <name evidence="2" type="ORF">AAA799B03_00100</name>
</gene>
<sequence>FSTPEEPEYDEQENTEPNDSDSVEESDTTYNSQTSSNTGDISIKVLIVQGVYAPIVQFSIQPAGYCPESYSPYFGAILDVNGDFVDLDASQHEGATPICQTISTSYHSVSDYVTQEQIDNFISETNYYGIPMDPRDGQFYGQ</sequence>
<evidence type="ECO:0000313" key="3">
    <source>
        <dbReference type="Proteomes" id="UP000029384"/>
    </source>
</evidence>
<keyword evidence="3" id="KW-1185">Reference proteome</keyword>
<feature type="region of interest" description="Disordered" evidence="1">
    <location>
        <begin position="1"/>
        <end position="37"/>
    </location>
</feature>
<organism evidence="2 3">
    <name type="scientific">Marine Group I thaumarchaeote SCGC AAA799-B03</name>
    <dbReference type="NCBI Taxonomy" id="1502289"/>
    <lineage>
        <taxon>Archaea</taxon>
        <taxon>Nitrososphaerota</taxon>
        <taxon>Marine Group I</taxon>
    </lineage>
</organism>
<feature type="non-terminal residue" evidence="2">
    <location>
        <position position="1"/>
    </location>
</feature>
<dbReference type="EMBL" id="JOTA01000001">
    <property type="protein sequence ID" value="KFM22350.1"/>
    <property type="molecule type" value="Genomic_DNA"/>
</dbReference>
<dbReference type="PATRIC" id="fig|1502289.3.peg.110"/>
<reference evidence="2 3" key="1">
    <citation type="submission" date="2014-06" db="EMBL/GenBank/DDBJ databases">
        <authorList>
            <person name="Ngugi D.K."/>
            <person name="Blom J."/>
            <person name="Alam I."/>
            <person name="Rashid M."/>
            <person name="Baalawi W."/>
            <person name="Zhang G."/>
            <person name="Hikmawan T."/>
            <person name="Guan Y."/>
            <person name="Antunes A."/>
            <person name="Siam R."/>
            <person name="El-Dorry H."/>
            <person name="Bajic V."/>
            <person name="Stingl U."/>
        </authorList>
    </citation>
    <scope>NUCLEOTIDE SEQUENCE [LARGE SCALE GENOMIC DNA]</scope>
    <source>
        <strain evidence="2">SCGC AAA799-B03</strain>
    </source>
</reference>
<dbReference type="AlphaFoldDB" id="A0A087S9E6"/>
<evidence type="ECO:0000256" key="1">
    <source>
        <dbReference type="SAM" id="MobiDB-lite"/>
    </source>
</evidence>
<proteinExistence type="predicted"/>